<dbReference type="InterPro" id="IPR009050">
    <property type="entry name" value="Globin-like_sf"/>
</dbReference>
<dbReference type="InterPro" id="IPR001486">
    <property type="entry name" value="Hemoglobin_trunc"/>
</dbReference>
<dbReference type="AlphaFoldDB" id="A0AAW1RNN6"/>
<sequence length="216" mass="23558">MVSADAFAEDTAAYSGALPSAPQVVLVPQPESAKTIYKRLGGRPAVLAAVELLYQKMLADPRLSKFFVGVDMEKLLAHQVAFLTLVFGGCQQYLAPSLANAHAHLIREQGLTVEHFDMVLEHLGDALEELDAALHELAEASDLVGVAGDVMAALESLRPAFEMPVLCDDKCVERQHGDSQAPMEGSDHVRSGIVFLLRLCWRLSRASNRRRRLGAR</sequence>
<reference evidence="5 6" key="1">
    <citation type="journal article" date="2024" name="Nat. Commun.">
        <title>Phylogenomics reveals the evolutionary origins of lichenization in chlorophyte algae.</title>
        <authorList>
            <person name="Puginier C."/>
            <person name="Libourel C."/>
            <person name="Otte J."/>
            <person name="Skaloud P."/>
            <person name="Haon M."/>
            <person name="Grisel S."/>
            <person name="Petersen M."/>
            <person name="Berrin J.G."/>
            <person name="Delaux P.M."/>
            <person name="Dal Grande F."/>
            <person name="Keller J."/>
        </authorList>
    </citation>
    <scope>NUCLEOTIDE SEQUENCE [LARGE SCALE GENOMIC DNA]</scope>
    <source>
        <strain evidence="5 6">SAG 245.80</strain>
    </source>
</reference>
<keyword evidence="6" id="KW-1185">Reference proteome</keyword>
<evidence type="ECO:0000256" key="1">
    <source>
        <dbReference type="ARBA" id="ARBA00022448"/>
    </source>
</evidence>
<dbReference type="GO" id="GO:0020037">
    <property type="term" value="F:heme binding"/>
    <property type="evidence" value="ECO:0007669"/>
    <property type="project" value="InterPro"/>
</dbReference>
<keyword evidence="4" id="KW-0408">Iron</keyword>
<dbReference type="EMBL" id="JALJOU010000028">
    <property type="protein sequence ID" value="KAK9835399.1"/>
    <property type="molecule type" value="Genomic_DNA"/>
</dbReference>
<gene>
    <name evidence="5" type="ORF">WJX81_007007</name>
</gene>
<dbReference type="GO" id="GO:0046872">
    <property type="term" value="F:metal ion binding"/>
    <property type="evidence" value="ECO:0007669"/>
    <property type="project" value="UniProtKB-KW"/>
</dbReference>
<keyword evidence="2" id="KW-0349">Heme</keyword>
<dbReference type="CDD" id="cd00454">
    <property type="entry name" value="TrHb1_N"/>
    <property type="match status" value="1"/>
</dbReference>
<evidence type="ECO:0000256" key="4">
    <source>
        <dbReference type="ARBA" id="ARBA00023004"/>
    </source>
</evidence>
<dbReference type="GO" id="GO:0019825">
    <property type="term" value="F:oxygen binding"/>
    <property type="evidence" value="ECO:0007669"/>
    <property type="project" value="InterPro"/>
</dbReference>
<comment type="caution">
    <text evidence="5">The sequence shown here is derived from an EMBL/GenBank/DDBJ whole genome shotgun (WGS) entry which is preliminary data.</text>
</comment>
<dbReference type="Pfam" id="PF01152">
    <property type="entry name" value="Bac_globin"/>
    <property type="match status" value="1"/>
</dbReference>
<protein>
    <recommendedName>
        <fullName evidence="7">Globin</fullName>
    </recommendedName>
</protein>
<dbReference type="Proteomes" id="UP001445335">
    <property type="component" value="Unassembled WGS sequence"/>
</dbReference>
<evidence type="ECO:0000256" key="3">
    <source>
        <dbReference type="ARBA" id="ARBA00022723"/>
    </source>
</evidence>
<proteinExistence type="predicted"/>
<keyword evidence="1" id="KW-0813">Transport</keyword>
<evidence type="ECO:0000256" key="2">
    <source>
        <dbReference type="ARBA" id="ARBA00022617"/>
    </source>
</evidence>
<dbReference type="SUPFAM" id="SSF46458">
    <property type="entry name" value="Globin-like"/>
    <property type="match status" value="1"/>
</dbReference>
<evidence type="ECO:0008006" key="7">
    <source>
        <dbReference type="Google" id="ProtNLM"/>
    </source>
</evidence>
<organism evidence="5 6">
    <name type="scientific">Elliptochloris bilobata</name>
    <dbReference type="NCBI Taxonomy" id="381761"/>
    <lineage>
        <taxon>Eukaryota</taxon>
        <taxon>Viridiplantae</taxon>
        <taxon>Chlorophyta</taxon>
        <taxon>core chlorophytes</taxon>
        <taxon>Trebouxiophyceae</taxon>
        <taxon>Trebouxiophyceae incertae sedis</taxon>
        <taxon>Elliptochloris clade</taxon>
        <taxon>Elliptochloris</taxon>
    </lineage>
</organism>
<evidence type="ECO:0000313" key="6">
    <source>
        <dbReference type="Proteomes" id="UP001445335"/>
    </source>
</evidence>
<dbReference type="InterPro" id="IPR012292">
    <property type="entry name" value="Globin/Proto"/>
</dbReference>
<evidence type="ECO:0000313" key="5">
    <source>
        <dbReference type="EMBL" id="KAK9835399.1"/>
    </source>
</evidence>
<dbReference type="Gene3D" id="1.10.490.10">
    <property type="entry name" value="Globins"/>
    <property type="match status" value="1"/>
</dbReference>
<keyword evidence="3" id="KW-0479">Metal-binding</keyword>
<name>A0AAW1RNN6_9CHLO</name>
<accession>A0AAW1RNN6</accession>